<evidence type="ECO:0000256" key="1">
    <source>
        <dbReference type="SAM" id="MobiDB-lite"/>
    </source>
</evidence>
<evidence type="ECO:0000313" key="5">
    <source>
        <dbReference type="Proteomes" id="UP000751190"/>
    </source>
</evidence>
<dbReference type="Proteomes" id="UP000751190">
    <property type="component" value="Unassembled WGS sequence"/>
</dbReference>
<organism evidence="4 5">
    <name type="scientific">Diacronema lutheri</name>
    <name type="common">Unicellular marine alga</name>
    <name type="synonym">Monochrysis lutheri</name>
    <dbReference type="NCBI Taxonomy" id="2081491"/>
    <lineage>
        <taxon>Eukaryota</taxon>
        <taxon>Haptista</taxon>
        <taxon>Haptophyta</taxon>
        <taxon>Pavlovophyceae</taxon>
        <taxon>Pavlovales</taxon>
        <taxon>Pavlovaceae</taxon>
        <taxon>Diacronema</taxon>
    </lineage>
</organism>
<evidence type="ECO:0000256" key="2">
    <source>
        <dbReference type="SAM" id="SignalP"/>
    </source>
</evidence>
<dbReference type="PANTHER" id="PTHR47280">
    <property type="entry name" value="PHEOPHYTINASE, CHLOROPLASTIC"/>
    <property type="match status" value="1"/>
</dbReference>
<feature type="signal peptide" evidence="2">
    <location>
        <begin position="1"/>
        <end position="26"/>
    </location>
</feature>
<reference evidence="4" key="1">
    <citation type="submission" date="2021-05" db="EMBL/GenBank/DDBJ databases">
        <title>The genome of the haptophyte Pavlova lutheri (Diacronema luteri, Pavlovales) - a model for lipid biosynthesis in eukaryotic algae.</title>
        <authorList>
            <person name="Hulatt C.J."/>
            <person name="Posewitz M.C."/>
        </authorList>
    </citation>
    <scope>NUCLEOTIDE SEQUENCE</scope>
    <source>
        <strain evidence="4">NIVA-4/92</strain>
    </source>
</reference>
<dbReference type="PANTHER" id="PTHR47280:SF1">
    <property type="entry name" value="PHEOPHYTINASE, CHLOROPLASTIC"/>
    <property type="match status" value="1"/>
</dbReference>
<feature type="domain" description="AB hydrolase-1" evidence="3">
    <location>
        <begin position="84"/>
        <end position="269"/>
    </location>
</feature>
<dbReference type="Pfam" id="PF12697">
    <property type="entry name" value="Abhydrolase_6"/>
    <property type="match status" value="1"/>
</dbReference>
<gene>
    <name evidence="4" type="ORF">KFE25_003849</name>
</gene>
<comment type="caution">
    <text evidence="4">The sequence shown here is derived from an EMBL/GenBank/DDBJ whole genome shotgun (WGS) entry which is preliminary data.</text>
</comment>
<sequence length="333" mass="35756">MARASRRTHDQGFVLCVCCLVPVAAGAAVIRHATIDWPGRPGLRVHYTRAAPQVAPPPHRVSTSESPSSSAAPRSASGGDASPLVCLPGFGVGTFHFTAQLEQLGIEREAYALDWLGQGESWPVDDEAERGLRYDADLWREQLEAFLDSVLDGRPAILVGNSLGGYIAVQLALKRPELVRGLVLLNPTPIWSFAPPARDVGALRPFGWDATLPAPRVPFLIGSTWFHTLRDPRTIATMLGAVYADKRAVARTSNRLDDARTAGVGGEDSLPEAIARAASKRGGHAAFTSILFSPRTETSFEAALEALSALKSPPPIALLYGREDPRRMSSTHS</sequence>
<feature type="compositionally biased region" description="Low complexity" evidence="1">
    <location>
        <begin position="63"/>
        <end position="77"/>
    </location>
</feature>
<dbReference type="InterPro" id="IPR000073">
    <property type="entry name" value="AB_hydrolase_1"/>
</dbReference>
<dbReference type="GO" id="GO:0009507">
    <property type="term" value="C:chloroplast"/>
    <property type="evidence" value="ECO:0007669"/>
    <property type="project" value="TreeGrafter"/>
</dbReference>
<dbReference type="GO" id="GO:0015996">
    <property type="term" value="P:chlorophyll catabolic process"/>
    <property type="evidence" value="ECO:0007669"/>
    <property type="project" value="InterPro"/>
</dbReference>
<feature type="region of interest" description="Disordered" evidence="1">
    <location>
        <begin position="52"/>
        <end position="77"/>
    </location>
</feature>
<dbReference type="OrthoDB" id="408373at2759"/>
<dbReference type="EMBL" id="JAGTXO010000015">
    <property type="protein sequence ID" value="KAG8463576.1"/>
    <property type="molecule type" value="Genomic_DNA"/>
</dbReference>
<protein>
    <recommendedName>
        <fullName evidence="3">AB hydrolase-1 domain-containing protein</fullName>
    </recommendedName>
</protein>
<dbReference type="SUPFAM" id="SSF53474">
    <property type="entry name" value="alpha/beta-Hydrolases"/>
    <property type="match status" value="1"/>
</dbReference>
<evidence type="ECO:0000259" key="3">
    <source>
        <dbReference type="Pfam" id="PF12697"/>
    </source>
</evidence>
<dbReference type="InterPro" id="IPR029058">
    <property type="entry name" value="AB_hydrolase_fold"/>
</dbReference>
<dbReference type="InterPro" id="IPR044211">
    <property type="entry name" value="PPH_chloroplastic"/>
</dbReference>
<dbReference type="AlphaFoldDB" id="A0A8J5XDH3"/>
<dbReference type="OMA" id="HATIDWP"/>
<evidence type="ECO:0000313" key="4">
    <source>
        <dbReference type="EMBL" id="KAG8463576.1"/>
    </source>
</evidence>
<name>A0A8J5XDH3_DIALT</name>
<proteinExistence type="predicted"/>
<feature type="chain" id="PRO_5035172934" description="AB hydrolase-1 domain-containing protein" evidence="2">
    <location>
        <begin position="27"/>
        <end position="333"/>
    </location>
</feature>
<dbReference type="GO" id="GO:0080124">
    <property type="term" value="F:pheophytinase activity"/>
    <property type="evidence" value="ECO:0007669"/>
    <property type="project" value="InterPro"/>
</dbReference>
<dbReference type="Gene3D" id="3.40.50.1820">
    <property type="entry name" value="alpha/beta hydrolase"/>
    <property type="match status" value="1"/>
</dbReference>
<keyword evidence="5" id="KW-1185">Reference proteome</keyword>
<accession>A0A8J5XDH3</accession>
<dbReference type="PRINTS" id="PR00111">
    <property type="entry name" value="ABHYDROLASE"/>
</dbReference>
<keyword evidence="2" id="KW-0732">Signal</keyword>